<dbReference type="InterPro" id="IPR018289">
    <property type="entry name" value="MULE_transposase_dom"/>
</dbReference>
<proteinExistence type="predicted"/>
<evidence type="ECO:0000259" key="2">
    <source>
        <dbReference type="Pfam" id="PF10551"/>
    </source>
</evidence>
<sequence length="802" mass="90769">MSNNDEEDIDEVDLEDFGGDDVDYAHLFVTSKTFKDKNEACDWAKRVAIDNGFHLVKSSNKTAKGSKLPIFYLSCDRGVRRYCGVLKDPEKALRRKTTTRKCNCSFSIKVRQLASGEFYIEPRLDRGKHNHRLTVYQDGRPSCGGFSDEQKEYIKSQMKAQVRPAHIRRGLHIQSPEKPQPKIRQLYNFIFKVRSEERDGRNHAQQMLLLATTAKYVHFTKKNSETDQLTHIFMAHPVGVSLFRTYWYVVLIDSTYKTNKYGLPLVELIGVSPVGKSFTIAYAIMEDESIPSYQWMLERLKSLLPDDSYPNAIVTDRELGLVSTIPLVFPSTRHLLCTWHVDCAVEARLKNAITDDNLVNAILNGYWRKIMHATTNEEVLQVWSELESRHRRPSLISYLNRTWIPHLSKFAKCFTNEVCHMGNTATSRVESAHSNLKKWLGSSTLKLDTIWTRVHALMEGQHVEIRALLEDSRSREVRENFGHQFSLLVGRVSKHAIILMHEEVDRGLSLGAGLKSSCGCVIVKTHGLLCSCKLLELYDMGNRVHIGDIHVFWRTLTYEDSVSIPPSDIDRLNELFDEVRGSDLATIRGVAESIYSQLHPEDEDVEESAVNEARKGRPKRSRNLSAFEHARRKHPASASRSRITSSTKAKTSTTSARNDSNSSGDASGGSGPLEINYMSIPSPFRYGHLIPTAVADYLRGYYDPKPDGHCGFRVLSHALRGIEAAYTSMSGALLNELNDPRYRFIYGIEEYQAHLLEWVLCLTELVGTLIGWTREIALDSPLYTTGPSLSFLLPCSTTTVVG</sequence>
<dbReference type="EMBL" id="JBDFQZ010000012">
    <property type="protein sequence ID" value="KAK9673219.1"/>
    <property type="molecule type" value="Genomic_DNA"/>
</dbReference>
<feature type="compositionally biased region" description="Low complexity" evidence="1">
    <location>
        <begin position="636"/>
        <end position="665"/>
    </location>
</feature>
<evidence type="ECO:0000313" key="3">
    <source>
        <dbReference type="EMBL" id="KAK9673219.1"/>
    </source>
</evidence>
<evidence type="ECO:0000256" key="1">
    <source>
        <dbReference type="SAM" id="MobiDB-lite"/>
    </source>
</evidence>
<reference evidence="3" key="1">
    <citation type="submission" date="2024-03" db="EMBL/GenBank/DDBJ databases">
        <title>WGS assembly of Saponaria officinalis var. Norfolk2.</title>
        <authorList>
            <person name="Jenkins J."/>
            <person name="Shu S."/>
            <person name="Grimwood J."/>
            <person name="Barry K."/>
            <person name="Goodstein D."/>
            <person name="Schmutz J."/>
            <person name="Leebens-Mack J."/>
            <person name="Osbourn A."/>
        </authorList>
    </citation>
    <scope>NUCLEOTIDE SEQUENCE [LARGE SCALE GENOMIC DNA]</scope>
    <source>
        <strain evidence="3">JIC</strain>
    </source>
</reference>
<keyword evidence="4" id="KW-1185">Reference proteome</keyword>
<evidence type="ECO:0000313" key="4">
    <source>
        <dbReference type="Proteomes" id="UP001443914"/>
    </source>
</evidence>
<dbReference type="PANTHER" id="PTHR31569:SF4">
    <property type="entry name" value="SWIM-TYPE DOMAIN-CONTAINING PROTEIN"/>
    <property type="match status" value="1"/>
</dbReference>
<organism evidence="3 4">
    <name type="scientific">Saponaria officinalis</name>
    <name type="common">Common soapwort</name>
    <name type="synonym">Lychnis saponaria</name>
    <dbReference type="NCBI Taxonomy" id="3572"/>
    <lineage>
        <taxon>Eukaryota</taxon>
        <taxon>Viridiplantae</taxon>
        <taxon>Streptophyta</taxon>
        <taxon>Embryophyta</taxon>
        <taxon>Tracheophyta</taxon>
        <taxon>Spermatophyta</taxon>
        <taxon>Magnoliopsida</taxon>
        <taxon>eudicotyledons</taxon>
        <taxon>Gunneridae</taxon>
        <taxon>Pentapetalae</taxon>
        <taxon>Caryophyllales</taxon>
        <taxon>Caryophyllaceae</taxon>
        <taxon>Caryophylleae</taxon>
        <taxon>Saponaria</taxon>
    </lineage>
</organism>
<feature type="region of interest" description="Disordered" evidence="1">
    <location>
        <begin position="598"/>
        <end position="671"/>
    </location>
</feature>
<gene>
    <name evidence="3" type="ORF">RND81_12G153900</name>
</gene>
<dbReference type="Pfam" id="PF10551">
    <property type="entry name" value="MULE"/>
    <property type="match status" value="1"/>
</dbReference>
<feature type="domain" description="MULE transposase" evidence="2">
    <location>
        <begin position="249"/>
        <end position="341"/>
    </location>
</feature>
<dbReference type="PANTHER" id="PTHR31569">
    <property type="entry name" value="SWIM-TYPE DOMAIN-CONTAINING PROTEIN"/>
    <property type="match status" value="1"/>
</dbReference>
<dbReference type="AlphaFoldDB" id="A0AAW1HAY0"/>
<accession>A0AAW1HAY0</accession>
<dbReference type="InterPro" id="IPR052579">
    <property type="entry name" value="Zinc_finger_SWIM"/>
</dbReference>
<protein>
    <recommendedName>
        <fullName evidence="2">MULE transposase domain-containing protein</fullName>
    </recommendedName>
</protein>
<comment type="caution">
    <text evidence="3">The sequence shown here is derived from an EMBL/GenBank/DDBJ whole genome shotgun (WGS) entry which is preliminary data.</text>
</comment>
<name>A0AAW1HAY0_SAPOF</name>
<dbReference type="Proteomes" id="UP001443914">
    <property type="component" value="Unassembled WGS sequence"/>
</dbReference>